<evidence type="ECO:0000256" key="7">
    <source>
        <dbReference type="ARBA" id="ARBA00023054"/>
    </source>
</evidence>
<dbReference type="GO" id="GO:0034605">
    <property type="term" value="P:cellular response to heat"/>
    <property type="evidence" value="ECO:0007669"/>
    <property type="project" value="TreeGrafter"/>
</dbReference>
<dbReference type="STRING" id="94625.A7J42_03945"/>
<dbReference type="PROSITE" id="PS00871">
    <property type="entry name" value="CLPAB_2"/>
    <property type="match status" value="1"/>
</dbReference>
<dbReference type="InterPro" id="IPR001270">
    <property type="entry name" value="ClpA/B"/>
</dbReference>
<keyword evidence="5 12" id="KW-0547">Nucleotide-binding</keyword>
<keyword evidence="13" id="KW-0346">Stress response</keyword>
<dbReference type="PRINTS" id="PR00300">
    <property type="entry name" value="CLPPROTEASEA"/>
</dbReference>
<dbReference type="SUPFAM" id="SSF81923">
    <property type="entry name" value="Double Clp-N motif"/>
    <property type="match status" value="1"/>
</dbReference>
<dbReference type="PROSITE" id="PS00870">
    <property type="entry name" value="CLPAB_1"/>
    <property type="match status" value="1"/>
</dbReference>
<dbReference type="SMART" id="SM00382">
    <property type="entry name" value="AAA"/>
    <property type="match status" value="2"/>
</dbReference>
<evidence type="ECO:0000256" key="5">
    <source>
        <dbReference type="ARBA" id="ARBA00022741"/>
    </source>
</evidence>
<dbReference type="EMBL" id="AOGE01000044">
    <property type="protein sequence ID" value="ELT47911.1"/>
    <property type="molecule type" value="Genomic_DNA"/>
</dbReference>
<dbReference type="GO" id="GO:0016887">
    <property type="term" value="F:ATP hydrolysis activity"/>
    <property type="evidence" value="ECO:0007669"/>
    <property type="project" value="InterPro"/>
</dbReference>
<dbReference type="InterPro" id="IPR019489">
    <property type="entry name" value="Clp_ATPase_C"/>
</dbReference>
<dbReference type="PROSITE" id="PS51903">
    <property type="entry name" value="CLP_R"/>
    <property type="match status" value="1"/>
</dbReference>
<dbReference type="InterPro" id="IPR017730">
    <property type="entry name" value="Chaperonin_ClpB"/>
</dbReference>
<dbReference type="GeneID" id="57308197"/>
<dbReference type="InterPro" id="IPR004176">
    <property type="entry name" value="Clp_R_N"/>
</dbReference>
<dbReference type="FunFam" id="3.40.50.300:FF:000120">
    <property type="entry name" value="ATP-dependent chaperone ClpB"/>
    <property type="match status" value="1"/>
</dbReference>
<keyword evidence="7 13" id="KW-0175">Coiled coil</keyword>
<feature type="domain" description="Clp R" evidence="14">
    <location>
        <begin position="3"/>
        <end position="147"/>
    </location>
</feature>
<dbReference type="FunFam" id="3.40.50.300:FF:000025">
    <property type="entry name" value="ATP-dependent Clp protease subunit"/>
    <property type="match status" value="1"/>
</dbReference>
<dbReference type="InterPro" id="IPR027417">
    <property type="entry name" value="P-loop_NTPase"/>
</dbReference>
<reference evidence="15 16" key="1">
    <citation type="journal article" date="2013" name="Gut Pathog.">
        <title>Draft genome of Ochrobactrum intermedium strain M86 isolated from non-ulcer dyspeptic individual from India.</title>
        <authorList>
            <person name="Kulkarni G."/>
            <person name="Dhotre D."/>
            <person name="Dharne M."/>
            <person name="Shetty S."/>
            <person name="Chowdhury S."/>
            <person name="Misra V."/>
            <person name="Misra S."/>
            <person name="Patole M."/>
            <person name="Shouche Y."/>
        </authorList>
    </citation>
    <scope>NUCLEOTIDE SEQUENCE [LARGE SCALE GENOMIC DNA]</scope>
    <source>
        <strain evidence="15 16">M86</strain>
    </source>
</reference>
<dbReference type="InterPro" id="IPR041546">
    <property type="entry name" value="ClpA/ClpB_AAA_lid"/>
</dbReference>
<sequence length="873" mass="97096">MNIEKYTERVRGFIQSAQTFALSSGNQQFTPEHVLKVFVDDDEGLASSLIERAGGRIADVRIGLQTALEKLPKVSGGNDQLYLSQPLAKVFSLAEELASKAGDSFVTVERLLTALAMEKSAKTSEILSAAGVTPTALNKVINDMRKGRTADSASAESNFDALKKYARDLTEDARSGKLDPVIGRDEEIRRTIQVLSRRTKNNPVLIGEPGVGKTAIAEGLALRIVNGDVPESLKDKQLMALDMGALIAGAKYRGEFEERLKAVLSEVQTAAGQIILFIDEMHTLVGAGKSDGAMDASNLLKPALARGELHCVGATTLEEYRKYVEKDAALARRFQPVFVDEPTVEDTISILRGLKEKYEQHHKVRVSDSALVAAATLSNRYITDRFLPDKAIDLVDEAASRLRMQVDSKPEELDEIDRRIMQLKIEREALKVETDAASKDRFQRLEKELTDLEEESAELTSKWQSEKQKLGLAADLKRQLEEARNALAIAQRSGEFQKAGELAYGTIPQLEKQLVEAESQENKGSLLEETVTPDHVAQIISRWTGIPVDRMLEGEREKLLRMEDELAKRVVGQGEAVQAISKAVRRARAGLQDPNRPIGSFIFLGPTGVGKTELTKALAAFLFQDDTAMVRIDMSEFMEKHSVSRLIGAPPGYVGYEEGGVLTEAVRRRPYQVILFDEIEKAHPDVFNVLLQVLDDGRLTDGQGRTVDFRNTVIIMTSNLGAEYLVNLGEKDDVESVREEVMGVVRAAFRPEFLNRVDEIILFHRLRREDMGAIVDIQMQRLQMLLNDRKIVLQLEEDAREWLANKGYDPAYGARPLKRVIQKEVQDPLAERILLGDILDGSIVKITAGSDRLNFRPIRTAQEDESRKVDENA</sequence>
<evidence type="ECO:0000256" key="12">
    <source>
        <dbReference type="RuleBase" id="RU004432"/>
    </source>
</evidence>
<evidence type="ECO:0000256" key="9">
    <source>
        <dbReference type="ARBA" id="ARBA00025613"/>
    </source>
</evidence>
<gene>
    <name evidence="13" type="primary">clpB</name>
    <name evidence="15" type="ORF">D584_17351</name>
</gene>
<evidence type="ECO:0000256" key="2">
    <source>
        <dbReference type="ARBA" id="ARBA00008675"/>
    </source>
</evidence>
<evidence type="ECO:0000256" key="1">
    <source>
        <dbReference type="ARBA" id="ARBA00004496"/>
    </source>
</evidence>
<dbReference type="NCBIfam" id="TIGR03346">
    <property type="entry name" value="chaperone_ClpB"/>
    <property type="match status" value="1"/>
</dbReference>
<evidence type="ECO:0000313" key="15">
    <source>
        <dbReference type="EMBL" id="ELT47911.1"/>
    </source>
</evidence>
<accession>M5JWF3</accession>
<keyword evidence="4 11" id="KW-0677">Repeat</keyword>
<evidence type="ECO:0000256" key="8">
    <source>
        <dbReference type="ARBA" id="ARBA00023186"/>
    </source>
</evidence>
<protein>
    <recommendedName>
        <fullName evidence="3 13">Chaperone protein ClpB</fullName>
    </recommendedName>
</protein>
<dbReference type="Gene3D" id="1.10.1780.10">
    <property type="entry name" value="Clp, N-terminal domain"/>
    <property type="match status" value="1"/>
</dbReference>
<dbReference type="InterPro" id="IPR050130">
    <property type="entry name" value="ClpA_ClpB"/>
</dbReference>
<dbReference type="Proteomes" id="UP000011971">
    <property type="component" value="Unassembled WGS sequence"/>
</dbReference>
<dbReference type="CDD" id="cd00009">
    <property type="entry name" value="AAA"/>
    <property type="match status" value="1"/>
</dbReference>
<evidence type="ECO:0000256" key="3">
    <source>
        <dbReference type="ARBA" id="ARBA00017574"/>
    </source>
</evidence>
<dbReference type="SUPFAM" id="SSF52540">
    <property type="entry name" value="P-loop containing nucleoside triphosphate hydrolases"/>
    <property type="match status" value="2"/>
</dbReference>
<comment type="subunit">
    <text evidence="13">Homohexamer; The oligomerization is ATP-dependent.</text>
</comment>
<dbReference type="AlphaFoldDB" id="M5JWF3"/>
<keyword evidence="6 12" id="KW-0067">ATP-binding</keyword>
<name>M5JWF3_9HYPH</name>
<comment type="function">
    <text evidence="9">Part of a stress-induced multi-chaperone system, it is involved in the recovery of the cell from heat-induced damage, in cooperation with DnaK, DnaJ and GrpE. Acts before DnaK, in the processing of protein aggregates. Protein binding stimulates the ATPase activity; ATP hydrolysis unfolds the denatured protein aggregates, which probably helps expose new hydrophobic binding sites on the surface of ClpB-bound aggregates, contributing to the solubilization and refolding of denatured protein aggregates by DnaK.</text>
</comment>
<dbReference type="FunFam" id="3.40.50.300:FF:000010">
    <property type="entry name" value="Chaperone clpB 1, putative"/>
    <property type="match status" value="1"/>
</dbReference>
<evidence type="ECO:0000313" key="16">
    <source>
        <dbReference type="Proteomes" id="UP000011971"/>
    </source>
</evidence>
<keyword evidence="13" id="KW-0963">Cytoplasm</keyword>
<evidence type="ECO:0000256" key="10">
    <source>
        <dbReference type="ARBA" id="ARBA00026057"/>
    </source>
</evidence>
<dbReference type="InterPro" id="IPR028299">
    <property type="entry name" value="ClpA/B_CS2"/>
</dbReference>
<dbReference type="Gene3D" id="1.10.8.60">
    <property type="match status" value="1"/>
</dbReference>
<organism evidence="15 16">
    <name type="scientific">Brucella intermedia M86</name>
    <dbReference type="NCBI Taxonomy" id="1234597"/>
    <lineage>
        <taxon>Bacteria</taxon>
        <taxon>Pseudomonadati</taxon>
        <taxon>Pseudomonadota</taxon>
        <taxon>Alphaproteobacteria</taxon>
        <taxon>Hyphomicrobiales</taxon>
        <taxon>Brucellaceae</taxon>
        <taxon>Brucella/Ochrobactrum group</taxon>
        <taxon>Brucella</taxon>
    </lineage>
</organism>
<comment type="subcellular location">
    <subcellularLocation>
        <location evidence="1 13">Cytoplasm</location>
    </subcellularLocation>
</comment>
<feature type="coiled-coil region" evidence="13">
    <location>
        <begin position="413"/>
        <end position="493"/>
    </location>
</feature>
<evidence type="ECO:0000256" key="13">
    <source>
        <dbReference type="RuleBase" id="RU362034"/>
    </source>
</evidence>
<dbReference type="InterPro" id="IPR036628">
    <property type="entry name" value="Clp_N_dom_sf"/>
</dbReference>
<dbReference type="InterPro" id="IPR003959">
    <property type="entry name" value="ATPase_AAA_core"/>
</dbReference>
<dbReference type="RefSeq" id="WP_006472259.1">
    <property type="nucleotide sequence ID" value="NZ_AOGE01000044.1"/>
</dbReference>
<dbReference type="OrthoDB" id="9803641at2"/>
<comment type="caution">
    <text evidence="15">The sequence shown here is derived from an EMBL/GenBank/DDBJ whole genome shotgun (WGS) entry which is preliminary data.</text>
</comment>
<evidence type="ECO:0000256" key="4">
    <source>
        <dbReference type="ARBA" id="ARBA00022737"/>
    </source>
</evidence>
<comment type="subunit">
    <text evidence="10">Homohexamer. The oligomerization is ATP-dependent.</text>
</comment>
<proteinExistence type="inferred from homology"/>
<dbReference type="SMART" id="SM01086">
    <property type="entry name" value="ClpB_D2-small"/>
    <property type="match status" value="1"/>
</dbReference>
<dbReference type="GO" id="GO:0005524">
    <property type="term" value="F:ATP binding"/>
    <property type="evidence" value="ECO:0007669"/>
    <property type="project" value="UniProtKB-UniRule"/>
</dbReference>
<dbReference type="PANTHER" id="PTHR11638">
    <property type="entry name" value="ATP-DEPENDENT CLP PROTEASE"/>
    <property type="match status" value="1"/>
</dbReference>
<dbReference type="InterPro" id="IPR003593">
    <property type="entry name" value="AAA+_ATPase"/>
</dbReference>
<dbReference type="PANTHER" id="PTHR11638:SF18">
    <property type="entry name" value="HEAT SHOCK PROTEIN 104"/>
    <property type="match status" value="1"/>
</dbReference>
<dbReference type="PATRIC" id="fig|1234597.4.peg.3579"/>
<dbReference type="Pfam" id="PF00004">
    <property type="entry name" value="AAA"/>
    <property type="match status" value="1"/>
</dbReference>
<evidence type="ECO:0000256" key="11">
    <source>
        <dbReference type="PROSITE-ProRule" id="PRU01251"/>
    </source>
</evidence>
<dbReference type="Pfam" id="PF02861">
    <property type="entry name" value="Clp_N"/>
    <property type="match status" value="1"/>
</dbReference>
<dbReference type="CDD" id="cd19499">
    <property type="entry name" value="RecA-like_ClpB_Hsp104-like"/>
    <property type="match status" value="1"/>
</dbReference>
<dbReference type="GO" id="GO:0042026">
    <property type="term" value="P:protein refolding"/>
    <property type="evidence" value="ECO:0007669"/>
    <property type="project" value="UniProtKB-UniRule"/>
</dbReference>
<evidence type="ECO:0000256" key="6">
    <source>
        <dbReference type="ARBA" id="ARBA00022840"/>
    </source>
</evidence>
<dbReference type="Pfam" id="PF07724">
    <property type="entry name" value="AAA_2"/>
    <property type="match status" value="1"/>
</dbReference>
<keyword evidence="8 12" id="KW-0143">Chaperone</keyword>
<comment type="similarity">
    <text evidence="2 12">Belongs to the ClpA/ClpB family.</text>
</comment>
<dbReference type="Gene3D" id="3.40.50.300">
    <property type="entry name" value="P-loop containing nucleotide triphosphate hydrolases"/>
    <property type="match status" value="3"/>
</dbReference>
<dbReference type="Pfam" id="PF10431">
    <property type="entry name" value="ClpB_D2-small"/>
    <property type="match status" value="1"/>
</dbReference>
<evidence type="ECO:0000259" key="14">
    <source>
        <dbReference type="PROSITE" id="PS51903"/>
    </source>
</evidence>
<dbReference type="Pfam" id="PF17871">
    <property type="entry name" value="AAA_lid_9"/>
    <property type="match status" value="1"/>
</dbReference>
<dbReference type="GO" id="GO:0005737">
    <property type="term" value="C:cytoplasm"/>
    <property type="evidence" value="ECO:0007669"/>
    <property type="project" value="UniProtKB-SubCell"/>
</dbReference>
<dbReference type="InterPro" id="IPR018368">
    <property type="entry name" value="ClpA/B_CS1"/>
</dbReference>